<proteinExistence type="predicted"/>
<gene>
    <name evidence="1" type="primary">Acey_s0773.g2241</name>
    <name evidence="1" type="ORF">Y032_0773g2241</name>
</gene>
<reference evidence="2" key="1">
    <citation type="journal article" date="2015" name="Nat. Genet.">
        <title>The genome and transcriptome of the zoonotic hookworm Ancylostoma ceylanicum identify infection-specific gene families.</title>
        <authorList>
            <person name="Schwarz E.M."/>
            <person name="Hu Y."/>
            <person name="Antoshechkin I."/>
            <person name="Miller M.M."/>
            <person name="Sternberg P.W."/>
            <person name="Aroian R.V."/>
        </authorList>
    </citation>
    <scope>NUCLEOTIDE SEQUENCE</scope>
    <source>
        <strain evidence="2">HY135</strain>
    </source>
</reference>
<dbReference type="EMBL" id="JARK01000373">
    <property type="protein sequence ID" value="EYC37679.1"/>
    <property type="molecule type" value="Genomic_DNA"/>
</dbReference>
<accession>A0A016WCX5</accession>
<keyword evidence="2" id="KW-1185">Reference proteome</keyword>
<evidence type="ECO:0000313" key="2">
    <source>
        <dbReference type="Proteomes" id="UP000024635"/>
    </source>
</evidence>
<dbReference type="Proteomes" id="UP000024635">
    <property type="component" value="Unassembled WGS sequence"/>
</dbReference>
<protein>
    <submittedName>
        <fullName evidence="1">Uncharacterized protein</fullName>
    </submittedName>
</protein>
<evidence type="ECO:0000313" key="1">
    <source>
        <dbReference type="EMBL" id="EYC37679.1"/>
    </source>
</evidence>
<name>A0A016WCX5_9BILA</name>
<dbReference type="OrthoDB" id="10066550at2759"/>
<comment type="caution">
    <text evidence="1">The sequence shown here is derived from an EMBL/GenBank/DDBJ whole genome shotgun (WGS) entry which is preliminary data.</text>
</comment>
<dbReference type="AlphaFoldDB" id="A0A016WCX5"/>
<sequence>MNTAAVPPLRCTVLGSEVVDDDMKASLNLGPSFAVATPANEETLDAVLYGVHKFAYQLRWRFHKGPTVLDKTSTMLASLPFPKPQISIPKPTPMDPIISALEVDLMREYREAPTSHFGANLTSRELRGLRKSKQREKFSGYLLATKTLPS</sequence>
<organism evidence="1 2">
    <name type="scientific">Ancylostoma ceylanicum</name>
    <dbReference type="NCBI Taxonomy" id="53326"/>
    <lineage>
        <taxon>Eukaryota</taxon>
        <taxon>Metazoa</taxon>
        <taxon>Ecdysozoa</taxon>
        <taxon>Nematoda</taxon>
        <taxon>Chromadorea</taxon>
        <taxon>Rhabditida</taxon>
        <taxon>Rhabditina</taxon>
        <taxon>Rhabditomorpha</taxon>
        <taxon>Strongyloidea</taxon>
        <taxon>Ancylostomatidae</taxon>
        <taxon>Ancylostomatinae</taxon>
        <taxon>Ancylostoma</taxon>
    </lineage>
</organism>